<evidence type="ECO:0000256" key="13">
    <source>
        <dbReference type="RuleBase" id="RU367024"/>
    </source>
</evidence>
<accession>A0A167DGM6</accession>
<keyword evidence="8 13" id="KW-0378">Hydrolase</keyword>
<gene>
    <name evidence="15" type="primary">DUT1</name>
    <name evidence="15" type="ORF">AWJ20_1173</name>
</gene>
<dbReference type="GO" id="GO:0000287">
    <property type="term" value="F:magnesium ion binding"/>
    <property type="evidence" value="ECO:0007669"/>
    <property type="project" value="UniProtKB-UniRule"/>
</dbReference>
<dbReference type="GO" id="GO:0046081">
    <property type="term" value="P:dUTP catabolic process"/>
    <property type="evidence" value="ECO:0007669"/>
    <property type="project" value="UniProtKB-UniRule"/>
</dbReference>
<evidence type="ECO:0000256" key="2">
    <source>
        <dbReference type="ARBA" id="ARBA00005142"/>
    </source>
</evidence>
<feature type="domain" description="dUTPase-like" evidence="14">
    <location>
        <begin position="17"/>
        <end position="145"/>
    </location>
</feature>
<evidence type="ECO:0000256" key="8">
    <source>
        <dbReference type="ARBA" id="ARBA00022801"/>
    </source>
</evidence>
<dbReference type="AlphaFoldDB" id="A0A167DGM6"/>
<evidence type="ECO:0000256" key="3">
    <source>
        <dbReference type="ARBA" id="ARBA00006581"/>
    </source>
</evidence>
<keyword evidence="16" id="KW-1185">Reference proteome</keyword>
<dbReference type="SUPFAM" id="SSF51283">
    <property type="entry name" value="dUTPase-like"/>
    <property type="match status" value="1"/>
</dbReference>
<dbReference type="PANTHER" id="PTHR11241:SF0">
    <property type="entry name" value="DEOXYURIDINE 5'-TRIPHOSPHATE NUCLEOTIDOHYDROLASE"/>
    <property type="match status" value="1"/>
</dbReference>
<comment type="function">
    <text evidence="13">Involved in nucleotide metabolism via production of dUMP, the immediate precursor of thymidine nucleotides, and decreases the intracellular concentration of dUTP so that uracil cannot be incorporated into DNA.</text>
</comment>
<dbReference type="NCBIfam" id="TIGR00576">
    <property type="entry name" value="dut"/>
    <property type="match status" value="1"/>
</dbReference>
<comment type="subunit">
    <text evidence="4 13">Homotrimer.</text>
</comment>
<evidence type="ECO:0000256" key="11">
    <source>
        <dbReference type="ARBA" id="ARBA00030698"/>
    </source>
</evidence>
<comment type="similarity">
    <text evidence="3 13">Belongs to the dUTPase family.</text>
</comment>
<sequence length="147" mass="15286">MTQSAVPTLKVQLLSENAKAPTRGSALAAGYDLYSSEAAVIKAQGRGLVKTDIAIAVPVGTYGRVAPRSGLAVKHGLSTGAGVIDADYRGEVRVLLFNHSNEDYTVAAGDRIAQLVLEKIVNTEVEVLTTLDETERGAGGFGSTGKN</sequence>
<comment type="pathway">
    <text evidence="2 13">Pyrimidine metabolism; dUMP biosynthesis; dUMP from dCTP (dUTP route): step 2/2.</text>
</comment>
<dbReference type="InterPro" id="IPR033704">
    <property type="entry name" value="dUTPase_trimeric"/>
</dbReference>
<dbReference type="Proteomes" id="UP000189580">
    <property type="component" value="Chromosome a"/>
</dbReference>
<dbReference type="GO" id="GO:0035870">
    <property type="term" value="F:dITP diphosphatase activity"/>
    <property type="evidence" value="ECO:0007669"/>
    <property type="project" value="EnsemblFungi"/>
</dbReference>
<keyword evidence="9 13" id="KW-0460">Magnesium</keyword>
<dbReference type="InterPro" id="IPR029054">
    <property type="entry name" value="dUTPase-like"/>
</dbReference>
<reference evidence="15 16" key="1">
    <citation type="submission" date="2016-02" db="EMBL/GenBank/DDBJ databases">
        <title>Complete genome sequence and transcriptome regulation of the pentose utilising yeast Sugiyamaella lignohabitans.</title>
        <authorList>
            <person name="Bellasio M."/>
            <person name="Peymann A."/>
            <person name="Valli M."/>
            <person name="Sipitzky M."/>
            <person name="Graf A."/>
            <person name="Sauer M."/>
            <person name="Marx H."/>
            <person name="Mattanovich D."/>
        </authorList>
    </citation>
    <scope>NUCLEOTIDE SEQUENCE [LARGE SCALE GENOMIC DNA]</scope>
    <source>
        <strain evidence="15 16">CBS 10342</strain>
    </source>
</reference>
<dbReference type="EC" id="3.6.1.23" evidence="5 13"/>
<evidence type="ECO:0000256" key="7">
    <source>
        <dbReference type="ARBA" id="ARBA00022723"/>
    </source>
</evidence>
<protein>
    <recommendedName>
        <fullName evidence="6 13">Deoxyuridine 5'-triphosphate nucleotidohydrolase</fullName>
        <shortName evidence="13">dUTPase</shortName>
        <ecNumber evidence="5 13">3.6.1.23</ecNumber>
    </recommendedName>
    <alternativeName>
        <fullName evidence="11 13">dUTP pyrophosphatase</fullName>
    </alternativeName>
</protein>
<dbReference type="GeneID" id="30032946"/>
<dbReference type="Gene3D" id="2.70.40.10">
    <property type="match status" value="1"/>
</dbReference>
<evidence type="ECO:0000256" key="1">
    <source>
        <dbReference type="ARBA" id="ARBA00001946"/>
    </source>
</evidence>
<comment type="catalytic activity">
    <reaction evidence="12">
        <text>dUTP + H2O = dUMP + diphosphate + H(+)</text>
        <dbReference type="Rhea" id="RHEA:10248"/>
        <dbReference type="ChEBI" id="CHEBI:15377"/>
        <dbReference type="ChEBI" id="CHEBI:15378"/>
        <dbReference type="ChEBI" id="CHEBI:33019"/>
        <dbReference type="ChEBI" id="CHEBI:61555"/>
        <dbReference type="ChEBI" id="CHEBI:246422"/>
        <dbReference type="EC" id="3.6.1.23"/>
    </reaction>
    <physiologicalReaction direction="left-to-right" evidence="12">
        <dbReference type="Rhea" id="RHEA:10249"/>
    </physiologicalReaction>
</comment>
<evidence type="ECO:0000256" key="12">
    <source>
        <dbReference type="ARBA" id="ARBA00048211"/>
    </source>
</evidence>
<comment type="cofactor">
    <cofactor evidence="1 13">
        <name>Mg(2+)</name>
        <dbReference type="ChEBI" id="CHEBI:18420"/>
    </cofactor>
</comment>
<keyword evidence="10 13" id="KW-0546">Nucleotide metabolism</keyword>
<dbReference type="NCBIfam" id="NF001862">
    <property type="entry name" value="PRK00601.1"/>
    <property type="match status" value="1"/>
</dbReference>
<dbReference type="PANTHER" id="PTHR11241">
    <property type="entry name" value="DEOXYURIDINE 5'-TRIPHOSPHATE NUCLEOTIDOHYDROLASE"/>
    <property type="match status" value="1"/>
</dbReference>
<organism evidence="15 16">
    <name type="scientific">Sugiyamaella lignohabitans</name>
    <dbReference type="NCBI Taxonomy" id="796027"/>
    <lineage>
        <taxon>Eukaryota</taxon>
        <taxon>Fungi</taxon>
        <taxon>Dikarya</taxon>
        <taxon>Ascomycota</taxon>
        <taxon>Saccharomycotina</taxon>
        <taxon>Dipodascomycetes</taxon>
        <taxon>Dipodascales</taxon>
        <taxon>Trichomonascaceae</taxon>
        <taxon>Sugiyamaella</taxon>
    </lineage>
</organism>
<dbReference type="EMBL" id="CP014501">
    <property type="protein sequence ID" value="ANB12895.1"/>
    <property type="molecule type" value="Genomic_DNA"/>
</dbReference>
<dbReference type="GO" id="GO:0004170">
    <property type="term" value="F:dUTP diphosphatase activity"/>
    <property type="evidence" value="ECO:0007669"/>
    <property type="project" value="UniProtKB-UniRule"/>
</dbReference>
<dbReference type="UniPathway" id="UPA00610">
    <property type="reaction ID" value="UER00666"/>
</dbReference>
<dbReference type="InterPro" id="IPR008181">
    <property type="entry name" value="dUTPase"/>
</dbReference>
<dbReference type="CDD" id="cd07557">
    <property type="entry name" value="trimeric_dUTPase"/>
    <property type="match status" value="1"/>
</dbReference>
<proteinExistence type="inferred from homology"/>
<dbReference type="KEGG" id="slb:AWJ20_1173"/>
<name>A0A167DGM6_9ASCO</name>
<evidence type="ECO:0000256" key="5">
    <source>
        <dbReference type="ARBA" id="ARBA00012379"/>
    </source>
</evidence>
<keyword evidence="7 13" id="KW-0479">Metal-binding</keyword>
<evidence type="ECO:0000259" key="14">
    <source>
        <dbReference type="Pfam" id="PF00692"/>
    </source>
</evidence>
<evidence type="ECO:0000256" key="6">
    <source>
        <dbReference type="ARBA" id="ARBA00021732"/>
    </source>
</evidence>
<evidence type="ECO:0000256" key="4">
    <source>
        <dbReference type="ARBA" id="ARBA00011233"/>
    </source>
</evidence>
<evidence type="ECO:0000256" key="9">
    <source>
        <dbReference type="ARBA" id="ARBA00022842"/>
    </source>
</evidence>
<dbReference type="GO" id="GO:0035863">
    <property type="term" value="P:dITP catabolic process"/>
    <property type="evidence" value="ECO:0007669"/>
    <property type="project" value="EnsemblFungi"/>
</dbReference>
<evidence type="ECO:0000256" key="10">
    <source>
        <dbReference type="ARBA" id="ARBA00023080"/>
    </source>
</evidence>
<dbReference type="OrthoDB" id="419889at2759"/>
<evidence type="ECO:0000313" key="15">
    <source>
        <dbReference type="EMBL" id="ANB12895.1"/>
    </source>
</evidence>
<dbReference type="GO" id="GO:0006226">
    <property type="term" value="P:dUMP biosynthetic process"/>
    <property type="evidence" value="ECO:0007669"/>
    <property type="project" value="UniProtKB-UniRule"/>
</dbReference>
<dbReference type="Pfam" id="PF00692">
    <property type="entry name" value="dUTPase"/>
    <property type="match status" value="1"/>
</dbReference>
<dbReference type="InterPro" id="IPR036157">
    <property type="entry name" value="dUTPase-like_sf"/>
</dbReference>
<dbReference type="FunFam" id="2.70.40.10:FF:000007">
    <property type="entry name" value="dUTP pyrophosphatase"/>
    <property type="match status" value="1"/>
</dbReference>
<evidence type="ECO:0000313" key="16">
    <source>
        <dbReference type="Proteomes" id="UP000189580"/>
    </source>
</evidence>
<dbReference type="RefSeq" id="XP_018735372.1">
    <property type="nucleotide sequence ID" value="XM_018878027.1"/>
</dbReference>